<sequence length="182" mass="20328">MKANGEVLTDMNKVTEEFVSSFKTLLGGTRSQRDINLSFLQEGVKHTLSQEEAELISAPVTHTEIQEAMFDIDEDSVPGPDRYTSAFFKAAWLVVGDEIVSDYQPIACCNILYKTITKIIVKRMQLILHLLIGYSQNAFVPGRSISDNILLAQELLAGYNQAKLPPRCTIKVDLKKAYDSVE</sequence>
<dbReference type="EMBL" id="JACGWK010000008">
    <property type="protein sequence ID" value="KAL0339359.1"/>
    <property type="molecule type" value="Genomic_DNA"/>
</dbReference>
<dbReference type="AlphaFoldDB" id="A0AAW2N6J8"/>
<dbReference type="InterPro" id="IPR000477">
    <property type="entry name" value="RT_dom"/>
</dbReference>
<dbReference type="Pfam" id="PF00078">
    <property type="entry name" value="RVT_1"/>
    <property type="match status" value="1"/>
</dbReference>
<protein>
    <recommendedName>
        <fullName evidence="1">Reverse transcriptase domain-containing protein</fullName>
    </recommendedName>
</protein>
<evidence type="ECO:0000259" key="1">
    <source>
        <dbReference type="Pfam" id="PF00078"/>
    </source>
</evidence>
<comment type="caution">
    <text evidence="2">The sequence shown here is derived from an EMBL/GenBank/DDBJ whole genome shotgun (WGS) entry which is preliminary data.</text>
</comment>
<feature type="domain" description="Reverse transcriptase" evidence="1">
    <location>
        <begin position="101"/>
        <end position="182"/>
    </location>
</feature>
<dbReference type="InterPro" id="IPR052343">
    <property type="entry name" value="Retrotransposon-Effector_Assoc"/>
</dbReference>
<organism evidence="2">
    <name type="scientific">Sesamum angustifolium</name>
    <dbReference type="NCBI Taxonomy" id="2727405"/>
    <lineage>
        <taxon>Eukaryota</taxon>
        <taxon>Viridiplantae</taxon>
        <taxon>Streptophyta</taxon>
        <taxon>Embryophyta</taxon>
        <taxon>Tracheophyta</taxon>
        <taxon>Spermatophyta</taxon>
        <taxon>Magnoliopsida</taxon>
        <taxon>eudicotyledons</taxon>
        <taxon>Gunneridae</taxon>
        <taxon>Pentapetalae</taxon>
        <taxon>asterids</taxon>
        <taxon>lamiids</taxon>
        <taxon>Lamiales</taxon>
        <taxon>Pedaliaceae</taxon>
        <taxon>Sesamum</taxon>
    </lineage>
</organism>
<reference evidence="2" key="1">
    <citation type="submission" date="2020-06" db="EMBL/GenBank/DDBJ databases">
        <authorList>
            <person name="Li T."/>
            <person name="Hu X."/>
            <person name="Zhang T."/>
            <person name="Song X."/>
            <person name="Zhang H."/>
            <person name="Dai N."/>
            <person name="Sheng W."/>
            <person name="Hou X."/>
            <person name="Wei L."/>
        </authorList>
    </citation>
    <scope>NUCLEOTIDE SEQUENCE</scope>
    <source>
        <strain evidence="2">G01</strain>
        <tissue evidence="2">Leaf</tissue>
    </source>
</reference>
<dbReference type="PANTHER" id="PTHR46890:SF48">
    <property type="entry name" value="RNA-DIRECTED DNA POLYMERASE"/>
    <property type="match status" value="1"/>
</dbReference>
<dbReference type="PANTHER" id="PTHR46890">
    <property type="entry name" value="NON-LTR RETROLELEMENT REVERSE TRANSCRIPTASE-LIKE PROTEIN-RELATED"/>
    <property type="match status" value="1"/>
</dbReference>
<name>A0AAW2N6J8_9LAMI</name>
<accession>A0AAW2N6J8</accession>
<gene>
    <name evidence="2" type="ORF">Sangu_1458000</name>
</gene>
<reference evidence="2" key="2">
    <citation type="journal article" date="2024" name="Plant">
        <title>Genomic evolution and insights into agronomic trait innovations of Sesamum species.</title>
        <authorList>
            <person name="Miao H."/>
            <person name="Wang L."/>
            <person name="Qu L."/>
            <person name="Liu H."/>
            <person name="Sun Y."/>
            <person name="Le M."/>
            <person name="Wang Q."/>
            <person name="Wei S."/>
            <person name="Zheng Y."/>
            <person name="Lin W."/>
            <person name="Duan Y."/>
            <person name="Cao H."/>
            <person name="Xiong S."/>
            <person name="Wang X."/>
            <person name="Wei L."/>
            <person name="Li C."/>
            <person name="Ma Q."/>
            <person name="Ju M."/>
            <person name="Zhao R."/>
            <person name="Li G."/>
            <person name="Mu C."/>
            <person name="Tian Q."/>
            <person name="Mei H."/>
            <person name="Zhang T."/>
            <person name="Gao T."/>
            <person name="Zhang H."/>
        </authorList>
    </citation>
    <scope>NUCLEOTIDE SEQUENCE</scope>
    <source>
        <strain evidence="2">G01</strain>
    </source>
</reference>
<proteinExistence type="predicted"/>
<evidence type="ECO:0000313" key="2">
    <source>
        <dbReference type="EMBL" id="KAL0339359.1"/>
    </source>
</evidence>